<proteinExistence type="predicted"/>
<accession>A0A3R9S3V8</accession>
<gene>
    <name evidence="1" type="ORF">EA686_07910</name>
</gene>
<sequence length="123" mass="13990">MGSITARKGADGNVSYRAAIRINKKGYPAYSESKTFHSKKVAENWLKKREVEIQENPDILLGKEQLIDLTLSDAIDKYLDEVGSEYGRTKRYALLLIKKLPIARNIITKIHSTHLAEHVALRR</sequence>
<reference evidence="1 2" key="1">
    <citation type="submission" date="2018-10" db="EMBL/GenBank/DDBJ databases">
        <title>GWAS and RNA-Seq identify cryptic mechanisms of antimicrobial resistance in Acinetobacter baumannii.</title>
        <authorList>
            <person name="Sahl J.W."/>
        </authorList>
    </citation>
    <scope>NUCLEOTIDE SEQUENCE [LARGE SCALE GENOMIC DNA]</scope>
    <source>
        <strain evidence="1 2">TG28175</strain>
    </source>
</reference>
<feature type="non-terminal residue" evidence="1">
    <location>
        <position position="123"/>
    </location>
</feature>
<comment type="caution">
    <text evidence="1">The sequence shown here is derived from an EMBL/GenBank/DDBJ whole genome shotgun (WGS) entry which is preliminary data.</text>
</comment>
<organism evidence="1 2">
    <name type="scientific">Acinetobacter baumannii</name>
    <dbReference type="NCBI Taxonomy" id="470"/>
    <lineage>
        <taxon>Bacteria</taxon>
        <taxon>Pseudomonadati</taxon>
        <taxon>Pseudomonadota</taxon>
        <taxon>Gammaproteobacteria</taxon>
        <taxon>Moraxellales</taxon>
        <taxon>Moraxellaceae</taxon>
        <taxon>Acinetobacter</taxon>
        <taxon>Acinetobacter calcoaceticus/baumannii complex</taxon>
    </lineage>
</organism>
<protein>
    <submittedName>
        <fullName evidence="1">Integrase</fullName>
    </submittedName>
</protein>
<name>A0A3R9S3V8_ACIBA</name>
<dbReference type="EMBL" id="RFDI01000332">
    <property type="protein sequence ID" value="RSR59734.1"/>
    <property type="molecule type" value="Genomic_DNA"/>
</dbReference>
<dbReference type="Proteomes" id="UP000280073">
    <property type="component" value="Unassembled WGS sequence"/>
</dbReference>
<dbReference type="AlphaFoldDB" id="A0A3R9S3V8"/>
<evidence type="ECO:0000313" key="2">
    <source>
        <dbReference type="Proteomes" id="UP000280073"/>
    </source>
</evidence>
<evidence type="ECO:0000313" key="1">
    <source>
        <dbReference type="EMBL" id="RSR59734.1"/>
    </source>
</evidence>